<protein>
    <submittedName>
        <fullName evidence="2">Uncharacterized protein</fullName>
    </submittedName>
</protein>
<dbReference type="VEuPathDB" id="FungiDB:H310_01285"/>
<proteinExistence type="predicted"/>
<dbReference type="OrthoDB" id="78188at2759"/>
<dbReference type="AlphaFoldDB" id="A0A024US86"/>
<gene>
    <name evidence="2" type="ORF">H310_01285</name>
</gene>
<reference evidence="2" key="1">
    <citation type="submission" date="2013-12" db="EMBL/GenBank/DDBJ databases">
        <title>The Genome Sequence of Aphanomyces invadans NJM9701.</title>
        <authorList>
            <consortium name="The Broad Institute Genomics Platform"/>
            <person name="Russ C."/>
            <person name="Tyler B."/>
            <person name="van West P."/>
            <person name="Dieguez-Uribeondo J."/>
            <person name="Young S.K."/>
            <person name="Zeng Q."/>
            <person name="Gargeya S."/>
            <person name="Fitzgerald M."/>
            <person name="Abouelleil A."/>
            <person name="Alvarado L."/>
            <person name="Chapman S.B."/>
            <person name="Gainer-Dewar J."/>
            <person name="Goldberg J."/>
            <person name="Griggs A."/>
            <person name="Gujja S."/>
            <person name="Hansen M."/>
            <person name="Howarth C."/>
            <person name="Imamovic A."/>
            <person name="Ireland A."/>
            <person name="Larimer J."/>
            <person name="McCowan C."/>
            <person name="Murphy C."/>
            <person name="Pearson M."/>
            <person name="Poon T.W."/>
            <person name="Priest M."/>
            <person name="Roberts A."/>
            <person name="Saif S."/>
            <person name="Shea T."/>
            <person name="Sykes S."/>
            <person name="Wortman J."/>
            <person name="Nusbaum C."/>
            <person name="Birren B."/>
        </authorList>
    </citation>
    <scope>NUCLEOTIDE SEQUENCE [LARGE SCALE GENOMIC DNA]</scope>
    <source>
        <strain evidence="2">NJM9701</strain>
    </source>
</reference>
<dbReference type="RefSeq" id="XP_008862572.1">
    <property type="nucleotide sequence ID" value="XM_008864350.1"/>
</dbReference>
<organism evidence="2">
    <name type="scientific">Aphanomyces invadans</name>
    <dbReference type="NCBI Taxonomy" id="157072"/>
    <lineage>
        <taxon>Eukaryota</taxon>
        <taxon>Sar</taxon>
        <taxon>Stramenopiles</taxon>
        <taxon>Oomycota</taxon>
        <taxon>Saprolegniomycetes</taxon>
        <taxon>Saprolegniales</taxon>
        <taxon>Verrucalvaceae</taxon>
        <taxon>Aphanomyces</taxon>
    </lineage>
</organism>
<dbReference type="EMBL" id="KI913953">
    <property type="protein sequence ID" value="ETW08767.1"/>
    <property type="molecule type" value="Genomic_DNA"/>
</dbReference>
<evidence type="ECO:0000256" key="1">
    <source>
        <dbReference type="SAM" id="MobiDB-lite"/>
    </source>
</evidence>
<name>A0A024US86_9STRA</name>
<evidence type="ECO:0000313" key="2">
    <source>
        <dbReference type="EMBL" id="ETW08767.1"/>
    </source>
</evidence>
<dbReference type="eggNOG" id="ENOG502RXG2">
    <property type="taxonomic scope" value="Eukaryota"/>
</dbReference>
<dbReference type="GeneID" id="20078335"/>
<feature type="region of interest" description="Disordered" evidence="1">
    <location>
        <begin position="109"/>
        <end position="142"/>
    </location>
</feature>
<accession>A0A024US86</accession>
<sequence>MLVLSQDAAGRWCDVRVEDACSLLAQVSEPSTQLQISCVAFRVPVTTTPIVVLLPVPSSACLVAAGTSVFELVADILHCFPCTPMFIALVVLMDAFECIATVKPVQRTTFDSDSESDDDKTDRLKKKHKLATKDGEPTTLGAPPDYTAAWGAARVRLVSGEDLPATLAHLSFPSDVISSHTILEDSFVVAEVPPTTISTEGILNAGFIMTHPIATPGFLTSFAQRCIEDQETTIMWKQSVVSFNGCRELSEHGAGKTPPDIAEMLDNIRRRHASGTFTKLVLPTMAWSDVVEKYATTYPWIRGIHGDLRMRKIMQVLPTEPVCIRLNGS</sequence>